<dbReference type="Pfam" id="PF02234">
    <property type="entry name" value="CDI"/>
    <property type="match status" value="1"/>
</dbReference>
<proteinExistence type="inferred from homology"/>
<accession>A0A8T0PZE0</accession>
<evidence type="ECO:0000256" key="2">
    <source>
        <dbReference type="ARBA" id="ARBA00023013"/>
    </source>
</evidence>
<evidence type="ECO:0000256" key="1">
    <source>
        <dbReference type="ARBA" id="ARBA00010274"/>
    </source>
</evidence>
<comment type="similarity">
    <text evidence="1">Belongs to the CDI family. ICK/KRP subfamily.</text>
</comment>
<dbReference type="EMBL" id="CM029051">
    <property type="protein sequence ID" value="KAG2563404.1"/>
    <property type="molecule type" value="Genomic_DNA"/>
</dbReference>
<reference evidence="5" key="1">
    <citation type="submission" date="2020-05" db="EMBL/GenBank/DDBJ databases">
        <title>WGS assembly of Panicum virgatum.</title>
        <authorList>
            <person name="Lovell J.T."/>
            <person name="Jenkins J."/>
            <person name="Shu S."/>
            <person name="Juenger T.E."/>
            <person name="Schmutz J."/>
        </authorList>
    </citation>
    <scope>NUCLEOTIDE SEQUENCE</scope>
    <source>
        <strain evidence="5">AP13</strain>
    </source>
</reference>
<dbReference type="InterPro" id="IPR044275">
    <property type="entry name" value="KRP"/>
</dbReference>
<evidence type="ECO:0000313" key="5">
    <source>
        <dbReference type="EMBL" id="KAG2563404.1"/>
    </source>
</evidence>
<dbReference type="GO" id="GO:0004861">
    <property type="term" value="F:cyclin-dependent protein serine/threonine kinase inhibitor activity"/>
    <property type="evidence" value="ECO:0007669"/>
    <property type="project" value="InterPro"/>
</dbReference>
<feature type="compositionally biased region" description="Basic residues" evidence="3">
    <location>
        <begin position="78"/>
        <end position="90"/>
    </location>
</feature>
<keyword evidence="6" id="KW-1185">Reference proteome</keyword>
<organism evidence="5 6">
    <name type="scientific">Panicum virgatum</name>
    <name type="common">Blackwell switchgrass</name>
    <dbReference type="NCBI Taxonomy" id="38727"/>
    <lineage>
        <taxon>Eukaryota</taxon>
        <taxon>Viridiplantae</taxon>
        <taxon>Streptophyta</taxon>
        <taxon>Embryophyta</taxon>
        <taxon>Tracheophyta</taxon>
        <taxon>Spermatophyta</taxon>
        <taxon>Magnoliopsida</taxon>
        <taxon>Liliopsida</taxon>
        <taxon>Poales</taxon>
        <taxon>Poaceae</taxon>
        <taxon>PACMAD clade</taxon>
        <taxon>Panicoideae</taxon>
        <taxon>Panicodae</taxon>
        <taxon>Paniceae</taxon>
        <taxon>Panicinae</taxon>
        <taxon>Panicum</taxon>
        <taxon>Panicum sect. Hiantes</taxon>
    </lineage>
</organism>
<dbReference type="InterPro" id="IPR044898">
    <property type="entry name" value="CDI_dom_sf"/>
</dbReference>
<dbReference type="InterPro" id="IPR003175">
    <property type="entry name" value="CDI_dom"/>
</dbReference>
<feature type="domain" description="Cyclin-dependent kinase inhibitor" evidence="4">
    <location>
        <begin position="178"/>
        <end position="221"/>
    </location>
</feature>
<sequence>MRPCPSHSLSQCSSHYHSTQQPSARQHSHQPASGQPMGKCVRIRGRKPPSSPGEAAAYLTLRSGRRVPVAAAACSPPGRRRGSACRRRCGNKAACGSPGRRKSAELPSRPALDGGARPEEELPPPQASPVAHDGVDGDRGDSSGANTAFSDDGVVQLNREPESKAGVAGQPLPSPSPPLEAEMEAFFAAAELAERRRFAEAYNYDVALDRPLEGRFEWTPVST</sequence>
<evidence type="ECO:0000259" key="4">
    <source>
        <dbReference type="Pfam" id="PF02234"/>
    </source>
</evidence>
<dbReference type="EMBL" id="CM029051">
    <property type="protein sequence ID" value="KAG2563405.1"/>
    <property type="molecule type" value="Genomic_DNA"/>
</dbReference>
<dbReference type="GO" id="GO:0005634">
    <property type="term" value="C:nucleus"/>
    <property type="evidence" value="ECO:0007669"/>
    <property type="project" value="InterPro"/>
</dbReference>
<feature type="region of interest" description="Disordered" evidence="3">
    <location>
        <begin position="1"/>
        <end position="179"/>
    </location>
</feature>
<dbReference type="PANTHER" id="PTHR46776">
    <property type="entry name" value="CYCLIN-DEPENDENT KINASE INHIBITOR 4-RELATED"/>
    <property type="match status" value="1"/>
</dbReference>
<dbReference type="OrthoDB" id="677401at2759"/>
<comment type="caution">
    <text evidence="5">The sequence shown here is derived from an EMBL/GenBank/DDBJ whole genome shotgun (WGS) entry which is preliminary data.</text>
</comment>
<evidence type="ECO:0000256" key="3">
    <source>
        <dbReference type="SAM" id="MobiDB-lite"/>
    </source>
</evidence>
<dbReference type="AlphaFoldDB" id="A0A8T0PZE0"/>
<protein>
    <recommendedName>
        <fullName evidence="4">Cyclin-dependent kinase inhibitor domain-containing protein</fullName>
    </recommendedName>
</protein>
<dbReference type="Proteomes" id="UP000823388">
    <property type="component" value="Chromosome 8K"/>
</dbReference>
<gene>
    <name evidence="5" type="ORF">PVAP13_8KG349802</name>
</gene>
<evidence type="ECO:0000313" key="6">
    <source>
        <dbReference type="Proteomes" id="UP000823388"/>
    </source>
</evidence>
<name>A0A8T0PZE0_PANVG</name>
<feature type="compositionally biased region" description="Polar residues" evidence="3">
    <location>
        <begin position="7"/>
        <end position="33"/>
    </location>
</feature>
<keyword evidence="2" id="KW-0649">Protein kinase inhibitor</keyword>
<dbReference type="Gene3D" id="4.10.365.10">
    <property type="entry name" value="p27"/>
    <property type="match status" value="1"/>
</dbReference>
<dbReference type="GO" id="GO:0051726">
    <property type="term" value="P:regulation of cell cycle"/>
    <property type="evidence" value="ECO:0007669"/>
    <property type="project" value="InterPro"/>
</dbReference>